<keyword evidence="2" id="KW-1185">Reference proteome</keyword>
<organism evidence="1 2">
    <name type="scientific">Haematococcus lacustris</name>
    <name type="common">Green alga</name>
    <name type="synonym">Haematococcus pluvialis</name>
    <dbReference type="NCBI Taxonomy" id="44745"/>
    <lineage>
        <taxon>Eukaryota</taxon>
        <taxon>Viridiplantae</taxon>
        <taxon>Chlorophyta</taxon>
        <taxon>core chlorophytes</taxon>
        <taxon>Chlorophyceae</taxon>
        <taxon>CS clade</taxon>
        <taxon>Chlamydomonadales</taxon>
        <taxon>Haematococcaceae</taxon>
        <taxon>Haematococcus</taxon>
    </lineage>
</organism>
<evidence type="ECO:0000313" key="1">
    <source>
        <dbReference type="EMBL" id="GFH29443.1"/>
    </source>
</evidence>
<dbReference type="Proteomes" id="UP000485058">
    <property type="component" value="Unassembled WGS sequence"/>
</dbReference>
<gene>
    <name evidence="1" type="ORF">HaLaN_28097</name>
</gene>
<accession>A0A6A0AAQ6</accession>
<dbReference type="EMBL" id="BLLF01004346">
    <property type="protein sequence ID" value="GFH29443.1"/>
    <property type="molecule type" value="Genomic_DNA"/>
</dbReference>
<name>A0A6A0AAQ6_HAELA</name>
<dbReference type="AlphaFoldDB" id="A0A6A0AAQ6"/>
<reference evidence="1 2" key="1">
    <citation type="submission" date="2020-02" db="EMBL/GenBank/DDBJ databases">
        <title>Draft genome sequence of Haematococcus lacustris strain NIES-144.</title>
        <authorList>
            <person name="Morimoto D."/>
            <person name="Nakagawa S."/>
            <person name="Yoshida T."/>
            <person name="Sawayama S."/>
        </authorList>
    </citation>
    <scope>NUCLEOTIDE SEQUENCE [LARGE SCALE GENOMIC DNA]</scope>
    <source>
        <strain evidence="1 2">NIES-144</strain>
    </source>
</reference>
<sequence>MLAAPPRASPTGPRVVCWTTVARTSALAARSRTGGASPPCWDQPGLPCSGGRRCRAGATRCSQRLWRQASWPQPPTPPGRWPWRCWLWRCACGTGRCRAA</sequence>
<evidence type="ECO:0000313" key="2">
    <source>
        <dbReference type="Proteomes" id="UP000485058"/>
    </source>
</evidence>
<protein>
    <submittedName>
        <fullName evidence="1">Uncharacterized protein</fullName>
    </submittedName>
</protein>
<feature type="non-terminal residue" evidence="1">
    <location>
        <position position="100"/>
    </location>
</feature>
<proteinExistence type="predicted"/>
<comment type="caution">
    <text evidence="1">The sequence shown here is derived from an EMBL/GenBank/DDBJ whole genome shotgun (WGS) entry which is preliminary data.</text>
</comment>
<feature type="non-terminal residue" evidence="1">
    <location>
        <position position="1"/>
    </location>
</feature>